<proteinExistence type="predicted"/>
<evidence type="ECO:0000313" key="1">
    <source>
        <dbReference type="EMBL" id="SKB49422.1"/>
    </source>
</evidence>
<dbReference type="STRING" id="1513896.SAMN05660841_00875"/>
<accession>A0A1T5BQ11</accession>
<dbReference type="RefSeq" id="WP_079641535.1">
    <property type="nucleotide sequence ID" value="NZ_FUZF01000002.1"/>
</dbReference>
<gene>
    <name evidence="1" type="ORF">SAMN05660841_00875</name>
</gene>
<evidence type="ECO:0008006" key="3">
    <source>
        <dbReference type="Google" id="ProtNLM"/>
    </source>
</evidence>
<dbReference type="InterPro" id="IPR032183">
    <property type="entry name" value="PKD-like"/>
</dbReference>
<dbReference type="AlphaFoldDB" id="A0A1T5BQ11"/>
<keyword evidence="2" id="KW-1185">Reference proteome</keyword>
<evidence type="ECO:0000313" key="2">
    <source>
        <dbReference type="Proteomes" id="UP000190150"/>
    </source>
</evidence>
<protein>
    <recommendedName>
        <fullName evidence="3">PKD-like family protein</fullName>
    </recommendedName>
</protein>
<dbReference type="OrthoDB" id="1094435at2"/>
<organism evidence="1 2">
    <name type="scientific">Sphingobacterium nematocida</name>
    <dbReference type="NCBI Taxonomy" id="1513896"/>
    <lineage>
        <taxon>Bacteria</taxon>
        <taxon>Pseudomonadati</taxon>
        <taxon>Bacteroidota</taxon>
        <taxon>Sphingobacteriia</taxon>
        <taxon>Sphingobacteriales</taxon>
        <taxon>Sphingobacteriaceae</taxon>
        <taxon>Sphingobacterium</taxon>
    </lineage>
</organism>
<sequence>MKKNIASICFLLIGLLFLSRCKEDTGNYDYIQLPAFSIDTAGTGVLLAEQSSILSISPKINFEGKSETLSFLWRIYLQTGRGVIDTLSSKRDLAEPIARNPGLYMVELQVKESVHGITEVAVYPLEIIEQDALPAGLLVFEQTGAVTDLSLISSPTFISGNGVSERVIHELLQTYNLESLTGVPIQVQQKGREVILLTSDDMLSVGVSSFKINRHFAQFFFNAADAPSVVDPRWAITNGKAFVNGKDVYRGAGTLFNAKIILQDGKGYEAAPYLVASSYNDFFYDQLNGRYVLMTEGSIIGQPFTKKGDKSLFSPERTERKMLLGARGYPVVSDYYDEIILSSWGVFGDQVAGDRRYLMALNEGSGPLANVDISNAPDIQTAKLLRVGDKNSFCLYSNGGAIRHIQVDMVSGTSATYSDAGFAPANGEIITAMEIVKPGNTLLFVATWNEASKEGKLHLVRMNEVSGKLSTVINTWTGFGKIQAMGLKTL</sequence>
<dbReference type="EMBL" id="FUZF01000002">
    <property type="protein sequence ID" value="SKB49422.1"/>
    <property type="molecule type" value="Genomic_DNA"/>
</dbReference>
<name>A0A1T5BQ11_9SPHI</name>
<reference evidence="2" key="1">
    <citation type="submission" date="2017-02" db="EMBL/GenBank/DDBJ databases">
        <authorList>
            <person name="Varghese N."/>
            <person name="Submissions S."/>
        </authorList>
    </citation>
    <scope>NUCLEOTIDE SEQUENCE [LARGE SCALE GENOMIC DNA]</scope>
    <source>
        <strain evidence="2">DSM 24091</strain>
    </source>
</reference>
<dbReference type="Pfam" id="PF16407">
    <property type="entry name" value="PKD_2"/>
    <property type="match status" value="1"/>
</dbReference>
<dbReference type="Proteomes" id="UP000190150">
    <property type="component" value="Unassembled WGS sequence"/>
</dbReference>